<accession>U1MT33</accession>
<dbReference type="AlphaFoldDB" id="U1MT33"/>
<comment type="caution">
    <text evidence="1">The sequence shown here is derived from an EMBL/GenBank/DDBJ whole genome shotgun (WGS) entry which is preliminary data.</text>
</comment>
<dbReference type="Proteomes" id="UP000016462">
    <property type="component" value="Unassembled WGS sequence"/>
</dbReference>
<evidence type="ECO:0000313" key="2">
    <source>
        <dbReference type="Proteomes" id="UP000016462"/>
    </source>
</evidence>
<gene>
    <name evidence="1" type="ORF">L332_11760</name>
</gene>
<evidence type="ECO:0000313" key="1">
    <source>
        <dbReference type="EMBL" id="ERG65111.1"/>
    </source>
</evidence>
<dbReference type="SUPFAM" id="SSF52402">
    <property type="entry name" value="Adenine nucleotide alpha hydrolases-like"/>
    <property type="match status" value="1"/>
</dbReference>
<dbReference type="InterPro" id="IPR014729">
    <property type="entry name" value="Rossmann-like_a/b/a_fold"/>
</dbReference>
<dbReference type="OrthoDB" id="3491142at2"/>
<name>U1MT33_9MICO</name>
<sequence>MRLIVGIRVKNHITPESREPRFGLVRQALSALERVQPWPAANTTQALQWVPGKGRTAVIYRSNEPESVPERGGWLGNKQRCWAWTGVMGADTVAALRGHDVDRGTIDDPIWDGIGSFATLGATPDTLAAYTNTHRSEAMYWIDLPDALVISNSAAALSLMRNGGKVEPSRLGIAGFIMHGLPITDTVPFLGVQLVPAGAKISGGAAANIAVTHDPGASEFAARPYAERVDSLADSLVSYARMLSNGVESVAAAATGGKDSRLVISALHAAGVGFSTYTNGLPESGEAHVGKSVAKLLGIEHVTQVPRTTTGKSGKQVIAAEPERQAWQTLRSTGGLGNAFTVLPNPSQQHVSPLKKANFGGQGGEIIRGGFLRYMEADAPSADRTLDILTRYWTNNRDLLQPFAQEAVLADFRPIFDSRWSDPGRTLFEGYITNRTGRWLATMRHGESVVAPHATLLINNQLVRRLKTFSTEEMRSEKVSHSLMSRLAPGVQDLPFFRDRWAFEKAGPSGFYDPNGWDARAPHTAHEQPRANFNWRSVYGRDLSGFFKSYILGDANSALFDVVDRRAVERMLGGRQYRAPAAWALFSAQYSLNGGWLSAEEPRQVEVVEIEVPD</sequence>
<organism evidence="1 2">
    <name type="scientific">Agrococcus pavilionensis RW1</name>
    <dbReference type="NCBI Taxonomy" id="1330458"/>
    <lineage>
        <taxon>Bacteria</taxon>
        <taxon>Bacillati</taxon>
        <taxon>Actinomycetota</taxon>
        <taxon>Actinomycetes</taxon>
        <taxon>Micrococcales</taxon>
        <taxon>Microbacteriaceae</taxon>
        <taxon>Agrococcus</taxon>
    </lineage>
</organism>
<evidence type="ECO:0008006" key="3">
    <source>
        <dbReference type="Google" id="ProtNLM"/>
    </source>
</evidence>
<dbReference type="RefSeq" id="WP_021009711.1">
    <property type="nucleotide sequence ID" value="NZ_ASHR01000010.1"/>
</dbReference>
<keyword evidence="2" id="KW-1185">Reference proteome</keyword>
<dbReference type="EMBL" id="ASHR01000010">
    <property type="protein sequence ID" value="ERG65111.1"/>
    <property type="molecule type" value="Genomic_DNA"/>
</dbReference>
<proteinExistence type="predicted"/>
<protein>
    <recommendedName>
        <fullName evidence="3">Asparagine synthetase domain-containing protein</fullName>
    </recommendedName>
</protein>
<reference evidence="1 2" key="1">
    <citation type="journal article" date="2013" name="Genome Announc.">
        <title>First draft genome sequence from a member of the genus agrococcus, isolated from modern microbialites.</title>
        <authorList>
            <person name="White R.A.III."/>
            <person name="Grassa C.J."/>
            <person name="Suttle C.A."/>
        </authorList>
    </citation>
    <scope>NUCLEOTIDE SEQUENCE [LARGE SCALE GENOMIC DNA]</scope>
    <source>
        <strain evidence="1 2">RW1</strain>
    </source>
</reference>
<dbReference type="Gene3D" id="3.40.50.620">
    <property type="entry name" value="HUPs"/>
    <property type="match status" value="1"/>
</dbReference>